<dbReference type="OrthoDB" id="3680236at2"/>
<keyword evidence="2" id="KW-0349">Heme</keyword>
<evidence type="ECO:0000313" key="3">
    <source>
        <dbReference type="EMBL" id="SDP37355.1"/>
    </source>
</evidence>
<dbReference type="GO" id="GO:0016705">
    <property type="term" value="F:oxidoreductase activity, acting on paired donors, with incorporation or reduction of molecular oxygen"/>
    <property type="evidence" value="ECO:0007669"/>
    <property type="project" value="InterPro"/>
</dbReference>
<dbReference type="STRING" id="641025.SAMN05421507_107256"/>
<dbReference type="InterPro" id="IPR002397">
    <property type="entry name" value="Cyt_P450_B"/>
</dbReference>
<keyword evidence="4" id="KW-1185">Reference proteome</keyword>
<dbReference type="PRINTS" id="PR00359">
    <property type="entry name" value="BP450"/>
</dbReference>
<dbReference type="PANTHER" id="PTHR46696">
    <property type="entry name" value="P450, PUTATIVE (EUROFUNG)-RELATED"/>
    <property type="match status" value="1"/>
</dbReference>
<dbReference type="Pfam" id="PF00067">
    <property type="entry name" value="p450"/>
    <property type="match status" value="1"/>
</dbReference>
<dbReference type="InterPro" id="IPR017972">
    <property type="entry name" value="Cyt_P450_CS"/>
</dbReference>
<dbReference type="Proteomes" id="UP000199691">
    <property type="component" value="Unassembled WGS sequence"/>
</dbReference>
<proteinExistence type="inferred from homology"/>
<dbReference type="AlphaFoldDB" id="A0A1H0S6T2"/>
<evidence type="ECO:0000256" key="2">
    <source>
        <dbReference type="RuleBase" id="RU000461"/>
    </source>
</evidence>
<dbReference type="GO" id="GO:0005506">
    <property type="term" value="F:iron ion binding"/>
    <property type="evidence" value="ECO:0007669"/>
    <property type="project" value="InterPro"/>
</dbReference>
<keyword evidence="2" id="KW-0408">Iron</keyword>
<dbReference type="SUPFAM" id="SSF48264">
    <property type="entry name" value="Cytochrome P450"/>
    <property type="match status" value="1"/>
</dbReference>
<dbReference type="InterPro" id="IPR036396">
    <property type="entry name" value="Cyt_P450_sf"/>
</dbReference>
<dbReference type="GO" id="GO:0020037">
    <property type="term" value="F:heme binding"/>
    <property type="evidence" value="ECO:0007669"/>
    <property type="project" value="InterPro"/>
</dbReference>
<comment type="similarity">
    <text evidence="1 2">Belongs to the cytochrome P450 family.</text>
</comment>
<dbReference type="EMBL" id="FNIX01000007">
    <property type="protein sequence ID" value="SDP37355.1"/>
    <property type="molecule type" value="Genomic_DNA"/>
</dbReference>
<sequence>MLSQQDAHLSARASSCCTECAAGAPDFGSAELFSNGQPHAVLARFREAAAVHRLASAAVGDEFWGVFRAEEAKVVLGDDDVFLSGQGVFPWNGPANPDPLRGSILIATDGEHRGVVRSAMKELFTKRRVETRTTALTEALERLVRPRIGTASFDFNAEIAWPLALASMADLLGLDEPQMAEIGDQVAGILGDTGSEAFTGTDRESARQALAKAAGLFSDLMVEHRNAGLNNLIGHLHRAERAGGISRKDVLSNLIGVVVGGTVAPRLAFTGLAVLLAREPSWLSRLAAAPELVSGFVDEALRWTAPTTTIGRTAGRDAELGGRLIRRGDTVRVVLGAVLRDPRCYRDPDVFDPLRREGTSMAFGFGPHHCLGAVVAKSQLTALLEFFVENRLRVVLSGQPTTTTSNTFTGYRTVPVRLLQDGPSPASR</sequence>
<dbReference type="InterPro" id="IPR001128">
    <property type="entry name" value="Cyt_P450"/>
</dbReference>
<keyword evidence="2" id="KW-0560">Oxidoreductase</keyword>
<keyword evidence="2" id="KW-0479">Metal-binding</keyword>
<organism evidence="3 4">
    <name type="scientific">Lentzea jiangxiensis</name>
    <dbReference type="NCBI Taxonomy" id="641025"/>
    <lineage>
        <taxon>Bacteria</taxon>
        <taxon>Bacillati</taxon>
        <taxon>Actinomycetota</taxon>
        <taxon>Actinomycetes</taxon>
        <taxon>Pseudonocardiales</taxon>
        <taxon>Pseudonocardiaceae</taxon>
        <taxon>Lentzea</taxon>
    </lineage>
</organism>
<evidence type="ECO:0000256" key="1">
    <source>
        <dbReference type="ARBA" id="ARBA00010617"/>
    </source>
</evidence>
<dbReference type="PANTHER" id="PTHR46696:SF1">
    <property type="entry name" value="CYTOCHROME P450 YJIB-RELATED"/>
    <property type="match status" value="1"/>
</dbReference>
<gene>
    <name evidence="3" type="ORF">SAMN05421507_107256</name>
</gene>
<dbReference type="GO" id="GO:0004497">
    <property type="term" value="F:monooxygenase activity"/>
    <property type="evidence" value="ECO:0007669"/>
    <property type="project" value="UniProtKB-KW"/>
</dbReference>
<dbReference type="Gene3D" id="1.10.630.10">
    <property type="entry name" value="Cytochrome P450"/>
    <property type="match status" value="1"/>
</dbReference>
<reference evidence="4" key="1">
    <citation type="submission" date="2016-10" db="EMBL/GenBank/DDBJ databases">
        <authorList>
            <person name="Varghese N."/>
            <person name="Submissions S."/>
        </authorList>
    </citation>
    <scope>NUCLEOTIDE SEQUENCE [LARGE SCALE GENOMIC DNA]</scope>
    <source>
        <strain evidence="4">CGMCC 4.6609</strain>
    </source>
</reference>
<dbReference type="PROSITE" id="PS00086">
    <property type="entry name" value="CYTOCHROME_P450"/>
    <property type="match status" value="1"/>
</dbReference>
<name>A0A1H0S6T2_9PSEU</name>
<protein>
    <submittedName>
        <fullName evidence="3">Cytochrome P450</fullName>
    </submittedName>
</protein>
<evidence type="ECO:0000313" key="4">
    <source>
        <dbReference type="Proteomes" id="UP000199691"/>
    </source>
</evidence>
<keyword evidence="2" id="KW-0503">Monooxygenase</keyword>
<accession>A0A1H0S6T2</accession>